<protein>
    <submittedName>
        <fullName evidence="1">Regulatory protein</fullName>
    </submittedName>
</protein>
<accession>A0A8S5SSL1</accession>
<dbReference type="EMBL" id="BK032670">
    <property type="protein sequence ID" value="DAF54029.1"/>
    <property type="molecule type" value="Genomic_DNA"/>
</dbReference>
<reference evidence="1" key="1">
    <citation type="journal article" date="2021" name="Proc. Natl. Acad. Sci. U.S.A.">
        <title>A Catalog of Tens of Thousands of Viruses from Human Metagenomes Reveals Hidden Associations with Chronic Diseases.</title>
        <authorList>
            <person name="Tisza M.J."/>
            <person name="Buck C.B."/>
        </authorList>
    </citation>
    <scope>NUCLEOTIDE SEQUENCE</scope>
    <source>
        <strain evidence="1">CtfyA6</strain>
    </source>
</reference>
<dbReference type="NCBIfam" id="TIGR02681">
    <property type="entry name" value="phage_pRha"/>
    <property type="match status" value="1"/>
</dbReference>
<sequence length="316" mass="37404">MIQEVIKIENNFKYGLVVSSRVIAEKLGKRHDHILRDLEKILENPNVGYLIIPNFYRTHNQKRAYKEYLLTKDGFTLYMFNIQGYLDFKMAYINRFNEMEQMLKQPKQLPKSYELVKKYYNGIPVMSILDLEYVFKIDRYSLHAYIKKFNISGVFLQGDELKKFKRDNPSVLSSVSCMYVFDFNGAVSLSKALNMTDKQKDLVGYYGIPVNVKEKYTPSDEQFRQAELLFKLTESMDYNFKHFFREYASYLIVGKNVYNNYKLALKSNKVKNELRSMGKDIVAESAYEYKMTKEYMELPSNVKTYIDNMYAEVLNM</sequence>
<evidence type="ECO:0000313" key="1">
    <source>
        <dbReference type="EMBL" id="DAF54029.1"/>
    </source>
</evidence>
<organism evidence="1">
    <name type="scientific">Myoviridae sp. ctfyA6</name>
    <dbReference type="NCBI Taxonomy" id="2827698"/>
    <lineage>
        <taxon>Viruses</taxon>
        <taxon>Duplodnaviria</taxon>
        <taxon>Heunggongvirae</taxon>
        <taxon>Uroviricota</taxon>
        <taxon>Caudoviricetes</taxon>
    </lineage>
</organism>
<name>A0A8S5SSL1_9CAUD</name>
<proteinExistence type="predicted"/>
<dbReference type="Pfam" id="PF09669">
    <property type="entry name" value="Phage_pRha"/>
    <property type="match status" value="1"/>
</dbReference>
<dbReference type="InterPro" id="IPR014054">
    <property type="entry name" value="Phage_regulatory_Rha"/>
</dbReference>